<protein>
    <submittedName>
        <fullName evidence="1">Uncharacterized protein</fullName>
    </submittedName>
</protein>
<name>A0A8S5R7W0_9VIRU</name>
<accession>A0A8S5R7W0</accession>
<sequence>MVLRKLLKEMNETILYISKSEQDIQSFLKYLKSKLEAEQKECTLDEQHNILKVPKYYDIVGKSIYGNMLGAGYGYCKYYCFSEAYNKDKYSNAENERLKDILMHTREGAREISELEIMHMLGLLI</sequence>
<reference evidence="1" key="1">
    <citation type="journal article" date="2021" name="Proc. Natl. Acad. Sci. U.S.A.">
        <title>A Catalog of Tens of Thousands of Viruses from Human Metagenomes Reveals Hidden Associations with Chronic Diseases.</title>
        <authorList>
            <person name="Tisza M.J."/>
            <person name="Buck C.B."/>
        </authorList>
    </citation>
    <scope>NUCLEOTIDE SEQUENCE</scope>
    <source>
        <strain evidence="1">CtLTC15</strain>
    </source>
</reference>
<proteinExistence type="predicted"/>
<evidence type="ECO:0000313" key="1">
    <source>
        <dbReference type="EMBL" id="DAE27455.1"/>
    </source>
</evidence>
<organism evidence="1">
    <name type="scientific">virus sp. ctLTC15</name>
    <dbReference type="NCBI Taxonomy" id="2826801"/>
    <lineage>
        <taxon>Viruses</taxon>
    </lineage>
</organism>
<dbReference type="EMBL" id="BK015839">
    <property type="protein sequence ID" value="DAE27455.1"/>
    <property type="molecule type" value="Genomic_DNA"/>
</dbReference>